<keyword evidence="1" id="KW-0472">Membrane</keyword>
<dbReference type="AlphaFoldDB" id="A0A1G1Y884"/>
<feature type="transmembrane region" description="Helical" evidence="1">
    <location>
        <begin position="32"/>
        <end position="57"/>
    </location>
</feature>
<organism evidence="2 3">
    <name type="scientific">Candidatus Buchananbacteria bacterium RIFCSPHIGHO2_01_FULL_47_11b</name>
    <dbReference type="NCBI Taxonomy" id="1797537"/>
    <lineage>
        <taxon>Bacteria</taxon>
        <taxon>Candidatus Buchananiibacteriota</taxon>
    </lineage>
</organism>
<feature type="transmembrane region" description="Helical" evidence="1">
    <location>
        <begin position="77"/>
        <end position="97"/>
    </location>
</feature>
<dbReference type="EMBL" id="MHIG01000006">
    <property type="protein sequence ID" value="OGY48036.1"/>
    <property type="molecule type" value="Genomic_DNA"/>
</dbReference>
<keyword evidence="1" id="KW-1133">Transmembrane helix</keyword>
<reference evidence="2 3" key="1">
    <citation type="journal article" date="2016" name="Nat. Commun.">
        <title>Thousands of microbial genomes shed light on interconnected biogeochemical processes in an aquifer system.</title>
        <authorList>
            <person name="Anantharaman K."/>
            <person name="Brown C.T."/>
            <person name="Hug L.A."/>
            <person name="Sharon I."/>
            <person name="Castelle C.J."/>
            <person name="Probst A.J."/>
            <person name="Thomas B.C."/>
            <person name="Singh A."/>
            <person name="Wilkins M.J."/>
            <person name="Karaoz U."/>
            <person name="Brodie E.L."/>
            <person name="Williams K.H."/>
            <person name="Hubbard S.S."/>
            <person name="Banfield J.F."/>
        </authorList>
    </citation>
    <scope>NUCLEOTIDE SEQUENCE [LARGE SCALE GENOMIC DNA]</scope>
</reference>
<evidence type="ECO:0000256" key="1">
    <source>
        <dbReference type="SAM" id="Phobius"/>
    </source>
</evidence>
<evidence type="ECO:0000313" key="3">
    <source>
        <dbReference type="Proteomes" id="UP000178385"/>
    </source>
</evidence>
<sequence>MNDQKISDKVIAAIQTKRITPKPRWEFLLKDVVVWALAVLGLAVGSIATAVVIFITVNDDFRYVAGSVSITKQVLLNIPYFWLALIIIFGAVAVYNLRHTRHGYRYGVLLILGGSIIASVVLGSIVYATGGAESLEEIFYQRLPFYHRMFIIQGQLWNAPEQGRIAGEIIQIGPEYITVQDAHGTVWQVPTTTYFFKPGQRIRLFGSPINHTQFQPRALKQWYGEPGVRINFPPQSIWFEMKQKGFNQRTSE</sequence>
<accession>A0A1G1Y884</accession>
<keyword evidence="1" id="KW-0812">Transmembrane</keyword>
<protein>
    <submittedName>
        <fullName evidence="2">Uncharacterized protein</fullName>
    </submittedName>
</protein>
<gene>
    <name evidence="2" type="ORF">A2840_02425</name>
</gene>
<feature type="transmembrane region" description="Helical" evidence="1">
    <location>
        <begin position="109"/>
        <end position="128"/>
    </location>
</feature>
<dbReference type="Proteomes" id="UP000178385">
    <property type="component" value="Unassembled WGS sequence"/>
</dbReference>
<proteinExistence type="predicted"/>
<name>A0A1G1Y884_9BACT</name>
<comment type="caution">
    <text evidence="2">The sequence shown here is derived from an EMBL/GenBank/DDBJ whole genome shotgun (WGS) entry which is preliminary data.</text>
</comment>
<evidence type="ECO:0000313" key="2">
    <source>
        <dbReference type="EMBL" id="OGY48036.1"/>
    </source>
</evidence>